<accession>A0A5C6RY97</accession>
<dbReference type="InterPro" id="IPR022689">
    <property type="entry name" value="Iron_dep_repressor"/>
</dbReference>
<dbReference type="InterPro" id="IPR036390">
    <property type="entry name" value="WH_DNA-bd_sf"/>
</dbReference>
<name>A0A5C6RY97_9FLAO</name>
<reference evidence="8 9" key="1">
    <citation type="submission" date="2019-08" db="EMBL/GenBank/DDBJ databases">
        <title>Genome of Vicingus serpentipes NCIMB 15042.</title>
        <authorList>
            <person name="Bowman J.P."/>
        </authorList>
    </citation>
    <scope>NUCLEOTIDE SEQUENCE [LARGE SCALE GENOMIC DNA]</scope>
    <source>
        <strain evidence="8 9">NCIMB 15042</strain>
    </source>
</reference>
<proteinExistence type="inferred from homology"/>
<comment type="caution">
    <text evidence="8">The sequence shown here is derived from an EMBL/GenBank/DDBJ whole genome shotgun (WGS) entry which is preliminary data.</text>
</comment>
<evidence type="ECO:0000256" key="6">
    <source>
        <dbReference type="ARBA" id="ARBA00025185"/>
    </source>
</evidence>
<dbReference type="Pfam" id="PF02742">
    <property type="entry name" value="Fe_dep_repr_C"/>
    <property type="match status" value="1"/>
</dbReference>
<dbReference type="Gene3D" id="1.10.60.10">
    <property type="entry name" value="Iron dependent repressor, metal binding and dimerisation domain"/>
    <property type="match status" value="1"/>
</dbReference>
<dbReference type="InterPro" id="IPR007167">
    <property type="entry name" value="Fe-transptr_FeoA-like"/>
</dbReference>
<evidence type="ECO:0000313" key="9">
    <source>
        <dbReference type="Proteomes" id="UP000321721"/>
    </source>
</evidence>
<dbReference type="SUPFAM" id="SSF46785">
    <property type="entry name" value="Winged helix' DNA-binding domain"/>
    <property type="match status" value="1"/>
</dbReference>
<dbReference type="SMART" id="SM00899">
    <property type="entry name" value="FeoA"/>
    <property type="match status" value="1"/>
</dbReference>
<evidence type="ECO:0000256" key="1">
    <source>
        <dbReference type="ARBA" id="ARBA00007871"/>
    </source>
</evidence>
<dbReference type="Pfam" id="PF01325">
    <property type="entry name" value="Fe_dep_repress"/>
    <property type="match status" value="1"/>
</dbReference>
<dbReference type="SMART" id="SM00529">
    <property type="entry name" value="HTH_DTXR"/>
    <property type="match status" value="1"/>
</dbReference>
<dbReference type="InterPro" id="IPR001367">
    <property type="entry name" value="Fe_dep_repressor"/>
</dbReference>
<keyword evidence="4" id="KW-0238">DNA-binding</keyword>
<dbReference type="Pfam" id="PF04023">
    <property type="entry name" value="FeoA"/>
    <property type="match status" value="1"/>
</dbReference>
<dbReference type="EMBL" id="VOOS01000001">
    <property type="protein sequence ID" value="TXB67054.1"/>
    <property type="molecule type" value="Genomic_DNA"/>
</dbReference>
<dbReference type="InterPro" id="IPR036421">
    <property type="entry name" value="Fe_dep_repressor_sf"/>
</dbReference>
<dbReference type="Proteomes" id="UP000321721">
    <property type="component" value="Unassembled WGS sequence"/>
</dbReference>
<dbReference type="PANTHER" id="PTHR33238">
    <property type="entry name" value="IRON (METAL) DEPENDENT REPRESSOR, DTXR FAMILY"/>
    <property type="match status" value="1"/>
</dbReference>
<dbReference type="InterPro" id="IPR038157">
    <property type="entry name" value="FeoA_core_dom"/>
</dbReference>
<comment type="similarity">
    <text evidence="1">Belongs to the DtxR/MntR family.</text>
</comment>
<protein>
    <recommendedName>
        <fullName evidence="2">Transcriptional regulator MntR</fullName>
    </recommendedName>
</protein>
<dbReference type="Gene3D" id="1.10.10.10">
    <property type="entry name" value="Winged helix-like DNA-binding domain superfamily/Winged helix DNA-binding domain"/>
    <property type="match status" value="1"/>
</dbReference>
<organism evidence="8 9">
    <name type="scientific">Vicingus serpentipes</name>
    <dbReference type="NCBI Taxonomy" id="1926625"/>
    <lineage>
        <taxon>Bacteria</taxon>
        <taxon>Pseudomonadati</taxon>
        <taxon>Bacteroidota</taxon>
        <taxon>Flavobacteriia</taxon>
        <taxon>Flavobacteriales</taxon>
        <taxon>Vicingaceae</taxon>
        <taxon>Vicingus</taxon>
    </lineage>
</organism>
<dbReference type="Gene3D" id="2.30.30.90">
    <property type="match status" value="1"/>
</dbReference>
<evidence type="ECO:0000256" key="2">
    <source>
        <dbReference type="ARBA" id="ARBA00022386"/>
    </source>
</evidence>
<dbReference type="GO" id="GO:0003700">
    <property type="term" value="F:DNA-binding transcription factor activity"/>
    <property type="evidence" value="ECO:0007669"/>
    <property type="project" value="InterPro"/>
</dbReference>
<dbReference type="AlphaFoldDB" id="A0A5C6RY97"/>
<dbReference type="GO" id="GO:0046914">
    <property type="term" value="F:transition metal ion binding"/>
    <property type="evidence" value="ECO:0007669"/>
    <property type="project" value="InterPro"/>
</dbReference>
<evidence type="ECO:0000256" key="5">
    <source>
        <dbReference type="ARBA" id="ARBA00023163"/>
    </source>
</evidence>
<keyword evidence="3" id="KW-0805">Transcription regulation</keyword>
<dbReference type="InterPro" id="IPR022687">
    <property type="entry name" value="HTH_DTXR"/>
</dbReference>
<comment type="function">
    <text evidence="6">In the presence of manganese, represses expression of mntH and mntS. Up-regulates expression of mntP.</text>
</comment>
<feature type="domain" description="HTH dtxR-type" evidence="7">
    <location>
        <begin position="1"/>
        <end position="63"/>
    </location>
</feature>
<evidence type="ECO:0000256" key="3">
    <source>
        <dbReference type="ARBA" id="ARBA00023015"/>
    </source>
</evidence>
<sequence length="219" mass="24800">MNSFTEENYLKAIFKLSKGKTEVSTNAVAAEMDTKASSVTDMLKKLADKKLVNYAPYKGVNLTETGKQIAISIVRKHRLWEVFLVDKLNFKWDEVHDIAEQLEHIQSNELVERLDHFLENPKYDPHGDPIPDKDGNIARHKELTLADLNIGEKGVIVGVKEHSKSFLNYLDQLNLVLGTEIAVTDKIEFDNSMSLKINKKSTSTVSNQASKNLYIKKIN</sequence>
<dbReference type="SUPFAM" id="SSF47979">
    <property type="entry name" value="Iron-dependent repressor protein, dimerization domain"/>
    <property type="match status" value="1"/>
</dbReference>
<evidence type="ECO:0000313" key="8">
    <source>
        <dbReference type="EMBL" id="TXB67054.1"/>
    </source>
</evidence>
<keyword evidence="5" id="KW-0804">Transcription</keyword>
<evidence type="ECO:0000259" key="7">
    <source>
        <dbReference type="PROSITE" id="PS50944"/>
    </source>
</evidence>
<dbReference type="OrthoDB" id="9791355at2"/>
<dbReference type="PANTHER" id="PTHR33238:SF7">
    <property type="entry name" value="IRON-DEPENDENT TRANSCRIPTIONAL REGULATOR"/>
    <property type="match status" value="1"/>
</dbReference>
<dbReference type="InterPro" id="IPR050536">
    <property type="entry name" value="DtxR_MntR_Metal-Reg"/>
</dbReference>
<evidence type="ECO:0000256" key="4">
    <source>
        <dbReference type="ARBA" id="ARBA00023125"/>
    </source>
</evidence>
<dbReference type="GO" id="GO:0003677">
    <property type="term" value="F:DNA binding"/>
    <property type="evidence" value="ECO:0007669"/>
    <property type="project" value="UniProtKB-KW"/>
</dbReference>
<dbReference type="GO" id="GO:0046983">
    <property type="term" value="F:protein dimerization activity"/>
    <property type="evidence" value="ECO:0007669"/>
    <property type="project" value="InterPro"/>
</dbReference>
<dbReference type="InterPro" id="IPR036388">
    <property type="entry name" value="WH-like_DNA-bd_sf"/>
</dbReference>
<dbReference type="PROSITE" id="PS50944">
    <property type="entry name" value="HTH_DTXR"/>
    <property type="match status" value="1"/>
</dbReference>
<keyword evidence="9" id="KW-1185">Reference proteome</keyword>
<dbReference type="RefSeq" id="WP_147098246.1">
    <property type="nucleotide sequence ID" value="NZ_VOOS01000001.1"/>
</dbReference>
<gene>
    <name evidence="8" type="ORF">FRY74_02390</name>
</gene>